<name>A9FFN7_SORC5</name>
<accession>A9FFN7</accession>
<dbReference type="SUPFAM" id="SSF51905">
    <property type="entry name" value="FAD/NAD(P)-binding domain"/>
    <property type="match status" value="1"/>
</dbReference>
<evidence type="ECO:0000313" key="2">
    <source>
        <dbReference type="EMBL" id="CAN95010.1"/>
    </source>
</evidence>
<dbReference type="eggNOG" id="COG0654">
    <property type="taxonomic scope" value="Bacteria"/>
</dbReference>
<feature type="region of interest" description="Disordered" evidence="1">
    <location>
        <begin position="58"/>
        <end position="84"/>
    </location>
</feature>
<dbReference type="STRING" id="448385.sce4847"/>
<evidence type="ECO:0000256" key="1">
    <source>
        <dbReference type="SAM" id="MobiDB-lite"/>
    </source>
</evidence>
<dbReference type="AlphaFoldDB" id="A9FFN7"/>
<dbReference type="EMBL" id="AM746676">
    <property type="protein sequence ID" value="CAN95010.1"/>
    <property type="molecule type" value="Genomic_DNA"/>
</dbReference>
<proteinExistence type="predicted"/>
<dbReference type="PANTHER" id="PTHR43422:SF3">
    <property type="entry name" value="THIAMINE THIAZOLE SYNTHASE"/>
    <property type="match status" value="1"/>
</dbReference>
<protein>
    <recommendedName>
        <fullName evidence="4">FAD-binding domain-containing protein</fullName>
    </recommendedName>
</protein>
<dbReference type="Gene3D" id="3.50.50.60">
    <property type="entry name" value="FAD/NAD(P)-binding domain"/>
    <property type="match status" value="1"/>
</dbReference>
<dbReference type="KEGG" id="scl:sce4847"/>
<organism evidence="2 3">
    <name type="scientific">Sorangium cellulosum (strain So ce56)</name>
    <name type="common">Polyangium cellulosum (strain So ce56)</name>
    <dbReference type="NCBI Taxonomy" id="448385"/>
    <lineage>
        <taxon>Bacteria</taxon>
        <taxon>Pseudomonadati</taxon>
        <taxon>Myxococcota</taxon>
        <taxon>Polyangia</taxon>
        <taxon>Polyangiales</taxon>
        <taxon>Polyangiaceae</taxon>
        <taxon>Sorangium</taxon>
    </lineage>
</organism>
<dbReference type="InterPro" id="IPR036188">
    <property type="entry name" value="FAD/NAD-bd_sf"/>
</dbReference>
<dbReference type="PANTHER" id="PTHR43422">
    <property type="entry name" value="THIAMINE THIAZOLE SYNTHASE"/>
    <property type="match status" value="1"/>
</dbReference>
<sequence>MATKSAGVIAAFISTERVELRSCAAAQSGAGTSRGSRAVCAARAMRVERLITKRALRRPCGPRGRPEDCNPGGSMKPCTQEDIRSNRPFAGRRAVVIGGSIAGLVAARVLADHFGEVAVVERDAIPDDLREARKGVPQARQLHGLLAQGERILNDLFPGFTGDLLQDGAIAYDFGLGLAWHHHGAWKPRFETGVRTVCMTRPLLEAHVRRRAFALPRVRRLDQREVVELSASRDRSRITGVVLRQRDEGGQIERLPAELVVDASGRGSRAPAWLEALGYRRPDESTIQVRVGYASRQYRPRDPAELPWKSLYVLGSPSDSRRFGCIAPIEGGRWIVVLAGLFGDHPPADPEGFLEFARGLPNDALYRALLGAEPVTDVAVSKFPAHLRRHYERMARMPEGLAVLGDALASFNPVYGQGMTSACLQALALDAALKEHRRRAGRGAIAGLTRRYHAAAARAVDLPWRMSTGEDLAYPETRGRRPFLQPIMRWYTAMLHRAAQVDREVYVRFVRALHMLDGPEALLDPRLILRVLRAGRSGSLPEVAAAGAAHRGQPE</sequence>
<reference evidence="2 3" key="1">
    <citation type="journal article" date="2007" name="Nat. Biotechnol.">
        <title>Complete genome sequence of the myxobacterium Sorangium cellulosum.</title>
        <authorList>
            <person name="Schneiker S."/>
            <person name="Perlova O."/>
            <person name="Kaiser O."/>
            <person name="Gerth K."/>
            <person name="Alici A."/>
            <person name="Altmeyer M.O."/>
            <person name="Bartels D."/>
            <person name="Bekel T."/>
            <person name="Beyer S."/>
            <person name="Bode E."/>
            <person name="Bode H.B."/>
            <person name="Bolten C.J."/>
            <person name="Choudhuri J.V."/>
            <person name="Doss S."/>
            <person name="Elnakady Y.A."/>
            <person name="Frank B."/>
            <person name="Gaigalat L."/>
            <person name="Goesmann A."/>
            <person name="Groeger C."/>
            <person name="Gross F."/>
            <person name="Jelsbak L."/>
            <person name="Jelsbak L."/>
            <person name="Kalinowski J."/>
            <person name="Kegler C."/>
            <person name="Knauber T."/>
            <person name="Konietzny S."/>
            <person name="Kopp M."/>
            <person name="Krause L."/>
            <person name="Krug D."/>
            <person name="Linke B."/>
            <person name="Mahmud T."/>
            <person name="Martinez-Arias R."/>
            <person name="McHardy A.C."/>
            <person name="Merai M."/>
            <person name="Meyer F."/>
            <person name="Mormann S."/>
            <person name="Munoz-Dorado J."/>
            <person name="Perez J."/>
            <person name="Pradella S."/>
            <person name="Rachid S."/>
            <person name="Raddatz G."/>
            <person name="Rosenau F."/>
            <person name="Rueckert C."/>
            <person name="Sasse F."/>
            <person name="Scharfe M."/>
            <person name="Schuster S.C."/>
            <person name="Suen G."/>
            <person name="Treuner-Lange A."/>
            <person name="Velicer G.J."/>
            <person name="Vorholter F.-J."/>
            <person name="Weissman K.J."/>
            <person name="Welch R.D."/>
            <person name="Wenzel S.C."/>
            <person name="Whitworth D.E."/>
            <person name="Wilhelm S."/>
            <person name="Wittmann C."/>
            <person name="Bloecker H."/>
            <person name="Puehler A."/>
            <person name="Mueller R."/>
        </authorList>
    </citation>
    <scope>NUCLEOTIDE SEQUENCE [LARGE SCALE GENOMIC DNA]</scope>
    <source>
        <strain evidence="3">So ce56</strain>
    </source>
</reference>
<dbReference type="Proteomes" id="UP000002139">
    <property type="component" value="Chromosome"/>
</dbReference>
<evidence type="ECO:0000313" key="3">
    <source>
        <dbReference type="Proteomes" id="UP000002139"/>
    </source>
</evidence>
<dbReference type="HOGENOM" id="CLU_028028_2_0_7"/>
<evidence type="ECO:0008006" key="4">
    <source>
        <dbReference type="Google" id="ProtNLM"/>
    </source>
</evidence>
<keyword evidence="3" id="KW-1185">Reference proteome</keyword>
<gene>
    <name evidence="2" type="ordered locus">sce4847</name>
</gene>
<dbReference type="BioCyc" id="SCEL448385:SCE_RS24875-MONOMER"/>